<evidence type="ECO:0000313" key="3">
    <source>
        <dbReference type="EMBL" id="QPZ93263.1"/>
    </source>
</evidence>
<dbReference type="PANTHER" id="PTHR10907">
    <property type="entry name" value="REGUCALCIN"/>
    <property type="match status" value="1"/>
</dbReference>
<dbReference type="InterPro" id="IPR013658">
    <property type="entry name" value="SGL"/>
</dbReference>
<dbReference type="Gene3D" id="2.120.10.30">
    <property type="entry name" value="TolB, C-terminal domain"/>
    <property type="match status" value="1"/>
</dbReference>
<dbReference type="Pfam" id="PF08450">
    <property type="entry name" value="SGL"/>
    <property type="match status" value="1"/>
</dbReference>
<evidence type="ECO:0000313" key="4">
    <source>
        <dbReference type="Proteomes" id="UP000192422"/>
    </source>
</evidence>
<protein>
    <submittedName>
        <fullName evidence="3">SMP-30/gluconolactonase/LRE family protein</fullName>
    </submittedName>
</protein>
<organism evidence="3 4">
    <name type="scientific">Thioclava electrotropha</name>
    <dbReference type="NCBI Taxonomy" id="1549850"/>
    <lineage>
        <taxon>Bacteria</taxon>
        <taxon>Pseudomonadati</taxon>
        <taxon>Pseudomonadota</taxon>
        <taxon>Alphaproteobacteria</taxon>
        <taxon>Rhodobacterales</taxon>
        <taxon>Paracoccaceae</taxon>
        <taxon>Thioclava</taxon>
    </lineage>
</organism>
<gene>
    <name evidence="3" type="ORF">AKL02_014730</name>
</gene>
<reference evidence="3 4" key="1">
    <citation type="submission" date="2020-05" db="EMBL/GenBank/DDBJ databases">
        <title>Thioclava electrotropha strain Elox9 finished genome.</title>
        <authorList>
            <person name="Rowe A.R."/>
            <person name="Wilbanks E.G."/>
        </authorList>
    </citation>
    <scope>NUCLEOTIDE SEQUENCE [LARGE SCALE GENOMIC DNA]</scope>
    <source>
        <strain evidence="3 4">Elox9</strain>
    </source>
</reference>
<comment type="similarity">
    <text evidence="1">Belongs to the SMP-30/CGR1 family.</text>
</comment>
<dbReference type="PANTHER" id="PTHR10907:SF47">
    <property type="entry name" value="REGUCALCIN"/>
    <property type="match status" value="1"/>
</dbReference>
<dbReference type="InterPro" id="IPR011042">
    <property type="entry name" value="6-blade_b-propeller_TolB-like"/>
</dbReference>
<dbReference type="SUPFAM" id="SSF63829">
    <property type="entry name" value="Calcium-dependent phosphotriesterase"/>
    <property type="match status" value="1"/>
</dbReference>
<keyword evidence="4" id="KW-1185">Reference proteome</keyword>
<dbReference type="InterPro" id="IPR005511">
    <property type="entry name" value="SMP-30"/>
</dbReference>
<dbReference type="Proteomes" id="UP000192422">
    <property type="component" value="Chromosome"/>
</dbReference>
<feature type="domain" description="SMP-30/Gluconolactonase/LRE-like region" evidence="2">
    <location>
        <begin position="13"/>
        <end position="251"/>
    </location>
</feature>
<dbReference type="RefSeq" id="WP_108722415.1">
    <property type="nucleotide sequence ID" value="NZ_CP053562.1"/>
</dbReference>
<dbReference type="EMBL" id="CP053562">
    <property type="protein sequence ID" value="QPZ93263.1"/>
    <property type="molecule type" value="Genomic_DNA"/>
</dbReference>
<accession>A0ABX6YZS9</accession>
<sequence length="282" mass="31329">MHMSVFDDRVCELGEGPFWHPERSQFFWFDILNRKLLTRDANGPLEWQFEGMASAAGWVDRERMILATETGLSLFHIGEGTLEPLVEVEADDPATRSNDGRADRQGGFWFGTMGKEAERGRGTIYRYYRGELRRLVSGISIPNAICVTLDGRTAYYADTPSHKVWCQPLDADGWPEGESRLFLDLSSEGLYPDGAVVDAEGGFWCALWSSGRVARFDAEGRMTHHLDLPGKNSTCPAFGGADMRDVLVTSALEGMTDPDADQGLSYLLRAPFVGVPEPRVIL</sequence>
<dbReference type="PRINTS" id="PR01790">
    <property type="entry name" value="SMP30FAMILY"/>
</dbReference>
<evidence type="ECO:0000259" key="2">
    <source>
        <dbReference type="Pfam" id="PF08450"/>
    </source>
</evidence>
<name>A0ABX6YZS9_9RHOB</name>
<evidence type="ECO:0000256" key="1">
    <source>
        <dbReference type="ARBA" id="ARBA00008853"/>
    </source>
</evidence>
<proteinExistence type="inferred from homology"/>